<accession>A0ABX8UWZ0</accession>
<gene>
    <name evidence="2" type="ORF">KZJ38_33395</name>
</gene>
<protein>
    <recommendedName>
        <fullName evidence="4">Secreted protein</fullName>
    </recommendedName>
</protein>
<feature type="region of interest" description="Disordered" evidence="1">
    <location>
        <begin position="65"/>
        <end position="115"/>
    </location>
</feature>
<sequence length="115" mass="12919">MKIRVSRGFVFAHVSLVGLLVIQLGHAEEMPRVEFGCQVRDAQGMPLNSADQTSQQRVEAIRCMDAADRESSRESAQQKSQQQTVENLNNARRAQAAITRPGYGRPPNFNWRPPQ</sequence>
<dbReference type="RefSeq" id="WP_219801291.1">
    <property type="nucleotide sequence ID" value="NZ_CP080096.1"/>
</dbReference>
<evidence type="ECO:0008006" key="4">
    <source>
        <dbReference type="Google" id="ProtNLM"/>
    </source>
</evidence>
<feature type="compositionally biased region" description="Polar residues" evidence="1">
    <location>
        <begin position="74"/>
        <end position="92"/>
    </location>
</feature>
<organism evidence="2 3">
    <name type="scientific">Paraburkholderia edwinii</name>
    <dbReference type="NCBI Taxonomy" id="2861782"/>
    <lineage>
        <taxon>Bacteria</taxon>
        <taxon>Pseudomonadati</taxon>
        <taxon>Pseudomonadota</taxon>
        <taxon>Betaproteobacteria</taxon>
        <taxon>Burkholderiales</taxon>
        <taxon>Burkholderiaceae</taxon>
        <taxon>Paraburkholderia</taxon>
    </lineage>
</organism>
<reference evidence="2 3" key="1">
    <citation type="submission" date="2021-07" db="EMBL/GenBank/DDBJ databases">
        <title>Paraburkholderia edwinii protects Aspergillus sp. from phenazines by acting as a toxin sponge.</title>
        <authorList>
            <person name="Dahlstrom K.M."/>
            <person name="Newman D.K."/>
        </authorList>
    </citation>
    <scope>NUCLEOTIDE SEQUENCE [LARGE SCALE GENOMIC DNA]</scope>
    <source>
        <strain evidence="2 3">Pe01</strain>
    </source>
</reference>
<proteinExistence type="predicted"/>
<evidence type="ECO:0000313" key="2">
    <source>
        <dbReference type="EMBL" id="QYD71862.1"/>
    </source>
</evidence>
<name>A0ABX8UWZ0_9BURK</name>
<dbReference type="EMBL" id="CP080096">
    <property type="protein sequence ID" value="QYD71862.1"/>
    <property type="molecule type" value="Genomic_DNA"/>
</dbReference>
<dbReference type="Proteomes" id="UP000826462">
    <property type="component" value="Chromosome 2"/>
</dbReference>
<keyword evidence="3" id="KW-1185">Reference proteome</keyword>
<evidence type="ECO:0000313" key="3">
    <source>
        <dbReference type="Proteomes" id="UP000826462"/>
    </source>
</evidence>
<evidence type="ECO:0000256" key="1">
    <source>
        <dbReference type="SAM" id="MobiDB-lite"/>
    </source>
</evidence>